<gene>
    <name evidence="2" type="ORF">U0070_007584</name>
</gene>
<evidence type="ECO:0000313" key="3">
    <source>
        <dbReference type="Proteomes" id="UP001488838"/>
    </source>
</evidence>
<protein>
    <recommendedName>
        <fullName evidence="1">DH domain-containing protein</fullName>
    </recommendedName>
</protein>
<dbReference type="InterPro" id="IPR000219">
    <property type="entry name" value="DH_dom"/>
</dbReference>
<dbReference type="GO" id="GO:0060271">
    <property type="term" value="P:cilium assembly"/>
    <property type="evidence" value="ECO:0007669"/>
    <property type="project" value="TreeGrafter"/>
</dbReference>
<dbReference type="PANTHER" id="PTHR22834:SF19">
    <property type="entry name" value="DYNAMIN-BINDING PROTEIN"/>
    <property type="match status" value="1"/>
</dbReference>
<dbReference type="Gene3D" id="1.20.900.10">
    <property type="entry name" value="Dbl homology (DH) domain"/>
    <property type="match status" value="1"/>
</dbReference>
<dbReference type="SUPFAM" id="SSF48065">
    <property type="entry name" value="DBL homology domain (DH-domain)"/>
    <property type="match status" value="1"/>
</dbReference>
<proteinExistence type="predicted"/>
<organism evidence="2 3">
    <name type="scientific">Myodes glareolus</name>
    <name type="common">Bank vole</name>
    <name type="synonym">Clethrionomys glareolus</name>
    <dbReference type="NCBI Taxonomy" id="447135"/>
    <lineage>
        <taxon>Eukaryota</taxon>
        <taxon>Metazoa</taxon>
        <taxon>Chordata</taxon>
        <taxon>Craniata</taxon>
        <taxon>Vertebrata</taxon>
        <taxon>Euteleostomi</taxon>
        <taxon>Mammalia</taxon>
        <taxon>Eutheria</taxon>
        <taxon>Euarchontoglires</taxon>
        <taxon>Glires</taxon>
        <taxon>Rodentia</taxon>
        <taxon>Myomorpha</taxon>
        <taxon>Muroidea</taxon>
        <taxon>Cricetidae</taxon>
        <taxon>Arvicolinae</taxon>
        <taxon>Myodes</taxon>
    </lineage>
</organism>
<name>A0AAW0H127_MYOGA</name>
<evidence type="ECO:0000313" key="2">
    <source>
        <dbReference type="EMBL" id="KAK7795406.1"/>
    </source>
</evidence>
<dbReference type="InterPro" id="IPR051492">
    <property type="entry name" value="Dynamin-Rho_GEF"/>
</dbReference>
<dbReference type="GO" id="GO:0005085">
    <property type="term" value="F:guanyl-nucleotide exchange factor activity"/>
    <property type="evidence" value="ECO:0007669"/>
    <property type="project" value="InterPro"/>
</dbReference>
<dbReference type="PROSITE" id="PS50010">
    <property type="entry name" value="DH_2"/>
    <property type="match status" value="1"/>
</dbReference>
<keyword evidence="3" id="KW-1185">Reference proteome</keyword>
<reference evidence="2 3" key="1">
    <citation type="journal article" date="2023" name="bioRxiv">
        <title>Conserved and derived expression patterns and positive selection on dental genes reveal complex evolutionary context of ever-growing rodent molars.</title>
        <authorList>
            <person name="Calamari Z.T."/>
            <person name="Song A."/>
            <person name="Cohen E."/>
            <person name="Akter M."/>
            <person name="Roy R.D."/>
            <person name="Hallikas O."/>
            <person name="Christensen M.M."/>
            <person name="Li P."/>
            <person name="Marangoni P."/>
            <person name="Jernvall J."/>
            <person name="Klein O.D."/>
        </authorList>
    </citation>
    <scope>NUCLEOTIDE SEQUENCE [LARGE SCALE GENOMIC DNA]</scope>
    <source>
        <strain evidence="2">V071</strain>
    </source>
</reference>
<dbReference type="GO" id="GO:0005737">
    <property type="term" value="C:cytoplasm"/>
    <property type="evidence" value="ECO:0007669"/>
    <property type="project" value="TreeGrafter"/>
</dbReference>
<dbReference type="PANTHER" id="PTHR22834">
    <property type="entry name" value="NUCLEAR FUSION PROTEIN FUS2"/>
    <property type="match status" value="1"/>
</dbReference>
<accession>A0AAW0H127</accession>
<dbReference type="Proteomes" id="UP001488838">
    <property type="component" value="Unassembled WGS sequence"/>
</dbReference>
<dbReference type="InterPro" id="IPR035899">
    <property type="entry name" value="DBL_dom_sf"/>
</dbReference>
<evidence type="ECO:0000259" key="1">
    <source>
        <dbReference type="PROSITE" id="PS50010"/>
    </source>
</evidence>
<dbReference type="AlphaFoldDB" id="A0AAW0H127"/>
<comment type="caution">
    <text evidence="2">The sequence shown here is derived from an EMBL/GenBank/DDBJ whole genome shotgun (WGS) entry which is preliminary data.</text>
</comment>
<sequence>MGRPYLAGRGGAEALSGRWEGSVPGLILAHQRTGPQGCSWLQCCAWEKTRGLAQVNYQPNMTLLSSQSSSLAAPSGSVSPEKPEQRMLEKRAKVVAELVQTEKDYIRDLEMCIERVMVPLQQAQVPNIDFEGLFGNMETVIKVSKQLLAALEISDAVGMSLCSRFCHGCGERGPLSRWCTRE</sequence>
<dbReference type="Pfam" id="PF00621">
    <property type="entry name" value="RhoGEF"/>
    <property type="match status" value="1"/>
</dbReference>
<dbReference type="EMBL" id="JBBHLL010002464">
    <property type="protein sequence ID" value="KAK7795406.1"/>
    <property type="molecule type" value="Genomic_DNA"/>
</dbReference>
<feature type="domain" description="DH" evidence="1">
    <location>
        <begin position="90"/>
        <end position="158"/>
    </location>
</feature>